<dbReference type="Gene3D" id="3.30.450.20">
    <property type="entry name" value="PAS domain"/>
    <property type="match status" value="2"/>
</dbReference>
<dbReference type="Pfam" id="PF02518">
    <property type="entry name" value="HATPase_c"/>
    <property type="match status" value="1"/>
</dbReference>
<dbReference type="Pfam" id="PF00512">
    <property type="entry name" value="HisKA"/>
    <property type="match status" value="1"/>
</dbReference>
<dbReference type="OrthoDB" id="60033at2759"/>
<feature type="compositionally biased region" description="Polar residues" evidence="3">
    <location>
        <begin position="600"/>
        <end position="609"/>
    </location>
</feature>
<dbReference type="SUPFAM" id="SSF55785">
    <property type="entry name" value="PYP-like sensor domain (PAS domain)"/>
    <property type="match status" value="1"/>
</dbReference>
<feature type="domain" description="Histidine kinase" evidence="4">
    <location>
        <begin position="1211"/>
        <end position="1482"/>
    </location>
</feature>
<dbReference type="PROSITE" id="PS50109">
    <property type="entry name" value="HIS_KIN"/>
    <property type="match status" value="1"/>
</dbReference>
<dbReference type="InterPro" id="IPR036097">
    <property type="entry name" value="HisK_dim/P_sf"/>
</dbReference>
<dbReference type="NCBIfam" id="TIGR00229">
    <property type="entry name" value="sensory_box"/>
    <property type="match status" value="1"/>
</dbReference>
<dbReference type="PANTHER" id="PTHR43719">
    <property type="entry name" value="TWO-COMPONENT HISTIDINE KINASE"/>
    <property type="match status" value="1"/>
</dbReference>
<protein>
    <submittedName>
        <fullName evidence="8">Uncharacterized protein</fullName>
    </submittedName>
</protein>
<dbReference type="InterPro" id="IPR000700">
    <property type="entry name" value="PAS-assoc_C"/>
</dbReference>
<feature type="region of interest" description="Disordered" evidence="3">
    <location>
        <begin position="381"/>
        <end position="419"/>
    </location>
</feature>
<dbReference type="InterPro" id="IPR003594">
    <property type="entry name" value="HATPase_dom"/>
</dbReference>
<feature type="compositionally biased region" description="Low complexity" evidence="3">
    <location>
        <begin position="394"/>
        <end position="408"/>
    </location>
</feature>
<keyword evidence="1 2" id="KW-0597">Phosphoprotein</keyword>
<dbReference type="Proteomes" id="UP001056012">
    <property type="component" value="Chromosome 4"/>
</dbReference>
<accession>A0A9Q9DUV7</accession>
<evidence type="ECO:0000256" key="2">
    <source>
        <dbReference type="PROSITE-ProRule" id="PRU00169"/>
    </source>
</evidence>
<evidence type="ECO:0000259" key="4">
    <source>
        <dbReference type="PROSITE" id="PS50109"/>
    </source>
</evidence>
<dbReference type="InterPro" id="IPR013656">
    <property type="entry name" value="PAS_4"/>
</dbReference>
<feature type="domain" description="PAS" evidence="6">
    <location>
        <begin position="1062"/>
        <end position="1132"/>
    </location>
</feature>
<feature type="modified residue" description="4-aspartylphosphate" evidence="2">
    <location>
        <position position="1613"/>
    </location>
</feature>
<dbReference type="InterPro" id="IPR050956">
    <property type="entry name" value="2C_system_His_kinase"/>
</dbReference>
<dbReference type="CDD" id="cd00130">
    <property type="entry name" value="PAS"/>
    <property type="match status" value="1"/>
</dbReference>
<dbReference type="PROSITE" id="PS50113">
    <property type="entry name" value="PAC"/>
    <property type="match status" value="1"/>
</dbReference>
<dbReference type="InterPro" id="IPR000014">
    <property type="entry name" value="PAS"/>
</dbReference>
<dbReference type="Gene3D" id="1.10.287.130">
    <property type="match status" value="1"/>
</dbReference>
<dbReference type="SMART" id="SM00448">
    <property type="entry name" value="REC"/>
    <property type="match status" value="1"/>
</dbReference>
<sequence>MGDLEMAKLGMGERIQTGTRSNADISLASTGTAMAGGSMWLQRGYSWARRAICDGPAPSRRGRPCRVLERPLDVIIRERVKNEAAGPDGDEQNRGVDAEERRFIDHGRRPGWGCRSTLATSVTRSSLPGSPECDVLIWPTTTIHLTVTKTDLGVSTVQARPVQSHPTLFLSMREPRSIFAAAAGNDSTTTPCDTTPDQQGLDTTHLDHSLQKTPDHPPPVLGSPFGFLDPQDSWTRPEPPKHRQLHQRSGSAPLQRRPQHQATLLSPTLPTSAGIKRSSPSSTDYSQSLDPSRLPPPATEPLHKRRRALPPSRYSFDRFTFSKSAQPRLAGAAAEPPSPLFFSSRSIRLNLPPRFSGSEAAASMLSKTREDSSIKTVTLARGTYSGLSPPGQTSVASGRSSERSSLPRTASPDSRDKNDPLRVLASIGIVELLEQDDRPTFIVDITEIANQAPNLSALQIVFANNALRSNSSVWELVAGRSAVSTPQDTPVNATHQFRSWLLNPAIYSRDKDVSPLPVDYGGVLWSCFTLRKRLRVVTGHISGPATILPSTDVLEPAVMPSISSVALASANIADGMSPSTRSNEPQDYFGDTGRTAPQEAPQSSVSASHPGSGYSKSGEAHKNLASDLPSRINATAIEESAPFVSECVLRAHSAGDVDPFYRESNDLGEEVRDMGFFDWTRLAPSPTLPKHIQFARSIDWASTPLGPIEYWSNDLRAMCNLIMASPHPAAMYWGEELVAIYNEAYIGLAGQKHPALMGQSYKVAWAEIWHEVEGVFLDARLTGQATMKDDDCLFIMRNGFVEETYFSWSIIPMVGEDGTVMGLYNPAFEKTRRKIAERRMLTLREVGERTATAREIKGFWDQVLLALTENDFDTPIVMLYSVNDETDSDSSSLHSSSLLGSKQCFLEGSLGVPDGHQAAPEQIDLKDGQEGFGPVFREVMKTDKPAVVSIGSDDLPSSMMEGLEWRGFGDPCREVVICPIHPTTGENILGFLVMGINPRRPYDDDYNLFVQLLSRQLATSLASVVLFEEEIRRGQRAARLAAEDRYHLSTQLAARTQEARESETRFTRMAELSPAGLFIADHSGRITYCNDTWYEIARVPREPEMTDRWIEYVREEDQPLILNHWERLVNETTPINLEFRFKAPWEDRDRTKSDTWVLFSAFPEKDEHGQLKSVFGSITNISPQKWAEGFQKRKMEEAVELKRQQENFIDITSHEMRNPLSAILQCADEISTILGNFRASGSQIIDPGVVADSIDAAQTIALCAQHQKRIVDDVLTLSKLDSAMLMVTPVDAQPLQVVQRALKMFEGEVQTAGIQMEFVLTDSFTDLGVDWVKIDPSRVLQVLINLTTNAIKFTTTEETRTIKVVLSASRERPSSKSTPTVNYFPMRAKRTDQTCGPDWGDGEEIFLEFAVQDTGRGLTPEEKKLLFQRFSQASPRTHVQYGGSGLGLFISRELTELQGGEIGVSSEAGKGSTFAFYVKCRRSIEPRDTLEVLPASLARKVSNAKDKGKSGLSMPSQPATKTKDFATVPKQEHVVPKPIPKPKKEIMVLIVEDNLVNQRVLQRQLHNHGIQTTVANHGGEALEVLKQSTFWASSPSSTSNNPPLSEISVVLMDKEMPVMDGLQCTSKIRELEQDGKFKRHVPIIAVTANARSEQIATLLAAGMDDVVSKPFRIGELIPKIEDLATRFGEKAPVDEPDVKLPSIPSVLPYGV</sequence>
<dbReference type="Gene3D" id="3.40.50.2300">
    <property type="match status" value="1"/>
</dbReference>
<evidence type="ECO:0000256" key="1">
    <source>
        <dbReference type="ARBA" id="ARBA00022553"/>
    </source>
</evidence>
<dbReference type="InterPro" id="IPR004358">
    <property type="entry name" value="Sig_transdc_His_kin-like_C"/>
</dbReference>
<dbReference type="SMART" id="SM00388">
    <property type="entry name" value="HisKA"/>
    <property type="match status" value="1"/>
</dbReference>
<feature type="domain" description="PAC" evidence="7">
    <location>
        <begin position="1135"/>
        <end position="1193"/>
    </location>
</feature>
<dbReference type="Pfam" id="PF26131">
    <property type="entry name" value="PAS-like"/>
    <property type="match status" value="1"/>
</dbReference>
<dbReference type="PROSITE" id="PS50110">
    <property type="entry name" value="RESPONSE_REGULATORY"/>
    <property type="match status" value="1"/>
</dbReference>
<dbReference type="InterPro" id="IPR058846">
    <property type="entry name" value="PAS-like"/>
</dbReference>
<evidence type="ECO:0000259" key="5">
    <source>
        <dbReference type="PROSITE" id="PS50110"/>
    </source>
</evidence>
<dbReference type="GO" id="GO:0000155">
    <property type="term" value="F:phosphorelay sensor kinase activity"/>
    <property type="evidence" value="ECO:0007669"/>
    <property type="project" value="InterPro"/>
</dbReference>
<dbReference type="CDD" id="cd17546">
    <property type="entry name" value="REC_hyHK_CKI1_RcsC-like"/>
    <property type="match status" value="1"/>
</dbReference>
<dbReference type="EMBL" id="CP089277">
    <property type="protein sequence ID" value="USP79194.1"/>
    <property type="molecule type" value="Genomic_DNA"/>
</dbReference>
<feature type="compositionally biased region" description="Low complexity" evidence="3">
    <location>
        <begin position="188"/>
        <end position="199"/>
    </location>
</feature>
<dbReference type="SUPFAM" id="SSF52172">
    <property type="entry name" value="CheY-like"/>
    <property type="match status" value="1"/>
</dbReference>
<dbReference type="InterPro" id="IPR036890">
    <property type="entry name" value="HATPase_C_sf"/>
</dbReference>
<dbReference type="SUPFAM" id="SSF55874">
    <property type="entry name" value="ATPase domain of HSP90 chaperone/DNA topoisomerase II/histidine kinase"/>
    <property type="match status" value="1"/>
</dbReference>
<dbReference type="Pfam" id="PF08448">
    <property type="entry name" value="PAS_4"/>
    <property type="match status" value="1"/>
</dbReference>
<evidence type="ECO:0000313" key="8">
    <source>
        <dbReference type="EMBL" id="USP79194.1"/>
    </source>
</evidence>
<dbReference type="PROSITE" id="PS50112">
    <property type="entry name" value="PAS"/>
    <property type="match status" value="1"/>
</dbReference>
<feature type="region of interest" description="Disordered" evidence="3">
    <location>
        <begin position="183"/>
        <end position="311"/>
    </location>
</feature>
<dbReference type="InterPro" id="IPR035965">
    <property type="entry name" value="PAS-like_dom_sf"/>
</dbReference>
<evidence type="ECO:0000259" key="7">
    <source>
        <dbReference type="PROSITE" id="PS50113"/>
    </source>
</evidence>
<dbReference type="InterPro" id="IPR005467">
    <property type="entry name" value="His_kinase_dom"/>
</dbReference>
<feature type="domain" description="Response regulatory" evidence="5">
    <location>
        <begin position="1547"/>
        <end position="1684"/>
    </location>
</feature>
<dbReference type="SUPFAM" id="SSF47384">
    <property type="entry name" value="Homodimeric domain of signal transducing histidine kinase"/>
    <property type="match status" value="1"/>
</dbReference>
<dbReference type="SMART" id="SM00387">
    <property type="entry name" value="HATPase_c"/>
    <property type="match status" value="1"/>
</dbReference>
<dbReference type="InterPro" id="IPR011006">
    <property type="entry name" value="CheY-like_superfamily"/>
</dbReference>
<gene>
    <name evidence="8" type="ORF">yc1106_06468</name>
</gene>
<feature type="compositionally biased region" description="Basic and acidic residues" evidence="3">
    <location>
        <begin position="204"/>
        <end position="215"/>
    </location>
</feature>
<evidence type="ECO:0000259" key="6">
    <source>
        <dbReference type="PROSITE" id="PS50112"/>
    </source>
</evidence>
<dbReference type="InterPro" id="IPR003661">
    <property type="entry name" value="HisK_dim/P_dom"/>
</dbReference>
<dbReference type="InterPro" id="IPR001789">
    <property type="entry name" value="Sig_transdc_resp-reg_receiver"/>
</dbReference>
<dbReference type="PRINTS" id="PR00344">
    <property type="entry name" value="BCTRLSENSOR"/>
</dbReference>
<dbReference type="VEuPathDB" id="FungiDB:yc1106_06468"/>
<dbReference type="PANTHER" id="PTHR43719:SF30">
    <property type="entry name" value="TWO-COMPONENT SYSTEM RESPONSE REGULATOR"/>
    <property type="match status" value="1"/>
</dbReference>
<proteinExistence type="predicted"/>
<keyword evidence="9" id="KW-1185">Reference proteome</keyword>
<evidence type="ECO:0000313" key="9">
    <source>
        <dbReference type="Proteomes" id="UP001056012"/>
    </source>
</evidence>
<feature type="region of interest" description="Disordered" evidence="3">
    <location>
        <begin position="575"/>
        <end position="621"/>
    </location>
</feature>
<dbReference type="SMART" id="SM00091">
    <property type="entry name" value="PAS"/>
    <property type="match status" value="1"/>
</dbReference>
<evidence type="ECO:0000256" key="3">
    <source>
        <dbReference type="SAM" id="MobiDB-lite"/>
    </source>
</evidence>
<dbReference type="Pfam" id="PF00072">
    <property type="entry name" value="Response_reg"/>
    <property type="match status" value="1"/>
</dbReference>
<feature type="compositionally biased region" description="Polar residues" evidence="3">
    <location>
        <begin position="260"/>
        <end position="271"/>
    </location>
</feature>
<dbReference type="Gene3D" id="3.30.565.10">
    <property type="entry name" value="Histidine kinase-like ATPase, C-terminal domain"/>
    <property type="match status" value="1"/>
</dbReference>
<name>A0A9Q9DUV7_CURCL</name>
<dbReference type="CDD" id="cd00082">
    <property type="entry name" value="HisKA"/>
    <property type="match status" value="1"/>
</dbReference>
<reference evidence="8" key="1">
    <citation type="submission" date="2021-12" db="EMBL/GenBank/DDBJ databases">
        <title>Curvularia clavata genome.</title>
        <authorList>
            <person name="Cao Y."/>
        </authorList>
    </citation>
    <scope>NUCLEOTIDE SEQUENCE</scope>
    <source>
        <strain evidence="8">Yc1106</strain>
    </source>
</reference>
<organism evidence="8 9">
    <name type="scientific">Curvularia clavata</name>
    <dbReference type="NCBI Taxonomy" id="95742"/>
    <lineage>
        <taxon>Eukaryota</taxon>
        <taxon>Fungi</taxon>
        <taxon>Dikarya</taxon>
        <taxon>Ascomycota</taxon>
        <taxon>Pezizomycotina</taxon>
        <taxon>Dothideomycetes</taxon>
        <taxon>Pleosporomycetidae</taxon>
        <taxon>Pleosporales</taxon>
        <taxon>Pleosporineae</taxon>
        <taxon>Pleosporaceae</taxon>
        <taxon>Curvularia</taxon>
    </lineage>
</organism>
<feature type="compositionally biased region" description="Polar residues" evidence="3">
    <location>
        <begin position="278"/>
        <end position="290"/>
    </location>
</feature>